<sequence length="175" mass="20051">MSASYSPPPAYEDVNKKSTKKGSNSKRQTWYSKLMTLEFNQDEATEYAKLFVTNEVEMNMIPELNDDLLESIGIEKAGHRIRILRLQRKSPPSTPVATRPVLDVKIPRCSRHPNVANVKIPRCSWHPNVAANEKCHKCDRLVCLNCRRVRSSNNGHGHGHVHYYCQDCYDECIIL</sequence>
<comment type="caution">
    <text evidence="4">The sequence shown here is derived from an EMBL/GenBank/DDBJ whole genome shotgun (WGS) entry which is preliminary data.</text>
</comment>
<dbReference type="EMBL" id="CAJNOI010000801">
    <property type="protein sequence ID" value="CAF1347355.1"/>
    <property type="molecule type" value="Genomic_DNA"/>
</dbReference>
<organism evidence="4 5">
    <name type="scientific">Adineta steineri</name>
    <dbReference type="NCBI Taxonomy" id="433720"/>
    <lineage>
        <taxon>Eukaryota</taxon>
        <taxon>Metazoa</taxon>
        <taxon>Spiralia</taxon>
        <taxon>Gnathifera</taxon>
        <taxon>Rotifera</taxon>
        <taxon>Eurotatoria</taxon>
        <taxon>Bdelloidea</taxon>
        <taxon>Adinetida</taxon>
        <taxon>Adinetidae</taxon>
        <taxon>Adineta</taxon>
    </lineage>
</organism>
<dbReference type="PANTHER" id="PTHR33915">
    <property type="entry name" value="OSJNBA0033G05.11 PROTEIN"/>
    <property type="match status" value="1"/>
</dbReference>
<reference evidence="4" key="1">
    <citation type="submission" date="2021-02" db="EMBL/GenBank/DDBJ databases">
        <authorList>
            <person name="Nowell W R."/>
        </authorList>
    </citation>
    <scope>NUCLEOTIDE SEQUENCE</scope>
</reference>
<evidence type="ECO:0000313" key="5">
    <source>
        <dbReference type="Proteomes" id="UP000663832"/>
    </source>
</evidence>
<dbReference type="CDD" id="cd09487">
    <property type="entry name" value="SAM_superfamily"/>
    <property type="match status" value="1"/>
</dbReference>
<dbReference type="OrthoDB" id="10067653at2759"/>
<proteinExistence type="predicted"/>
<feature type="compositionally biased region" description="Pro residues" evidence="1">
    <location>
        <begin position="1"/>
        <end position="10"/>
    </location>
</feature>
<evidence type="ECO:0000313" key="3">
    <source>
        <dbReference type="EMBL" id="CAF1347355.1"/>
    </source>
</evidence>
<protein>
    <recommendedName>
        <fullName evidence="2">SAM domain-containing protein</fullName>
    </recommendedName>
</protein>
<dbReference type="InterPro" id="IPR013761">
    <property type="entry name" value="SAM/pointed_sf"/>
</dbReference>
<dbReference type="Gene3D" id="1.10.150.50">
    <property type="entry name" value="Transcription Factor, Ets-1"/>
    <property type="match status" value="1"/>
</dbReference>
<accession>A0A816AG36</accession>
<name>A0A816AG36_9BILA</name>
<feature type="region of interest" description="Disordered" evidence="1">
    <location>
        <begin position="1"/>
        <end position="26"/>
    </location>
</feature>
<dbReference type="Proteomes" id="UP000663832">
    <property type="component" value="Unassembled WGS sequence"/>
</dbReference>
<dbReference type="PROSITE" id="PS50105">
    <property type="entry name" value="SAM_DOMAIN"/>
    <property type="match status" value="1"/>
</dbReference>
<evidence type="ECO:0000259" key="2">
    <source>
        <dbReference type="PROSITE" id="PS50105"/>
    </source>
</evidence>
<dbReference type="AlphaFoldDB" id="A0A816AG36"/>
<dbReference type="PANTHER" id="PTHR33915:SF1">
    <property type="entry name" value="OS04G0644100 PROTEIN"/>
    <property type="match status" value="1"/>
</dbReference>
<evidence type="ECO:0000313" key="4">
    <source>
        <dbReference type="EMBL" id="CAF1595496.1"/>
    </source>
</evidence>
<feature type="domain" description="SAM" evidence="2">
    <location>
        <begin position="22"/>
        <end position="85"/>
    </location>
</feature>
<dbReference type="Pfam" id="PF00536">
    <property type="entry name" value="SAM_1"/>
    <property type="match status" value="1"/>
</dbReference>
<evidence type="ECO:0000256" key="1">
    <source>
        <dbReference type="SAM" id="MobiDB-lite"/>
    </source>
</evidence>
<dbReference type="SUPFAM" id="SSF47769">
    <property type="entry name" value="SAM/Pointed domain"/>
    <property type="match status" value="1"/>
</dbReference>
<keyword evidence="5" id="KW-1185">Reference proteome</keyword>
<gene>
    <name evidence="3" type="ORF">BJG266_LOCUS34757</name>
    <name evidence="4" type="ORF">QVE165_LOCUS51827</name>
</gene>
<dbReference type="InterPro" id="IPR001660">
    <property type="entry name" value="SAM"/>
</dbReference>
<dbReference type="EMBL" id="CAJNOM010001156">
    <property type="protein sequence ID" value="CAF1595496.1"/>
    <property type="molecule type" value="Genomic_DNA"/>
</dbReference>
<dbReference type="Proteomes" id="UP000663877">
    <property type="component" value="Unassembled WGS sequence"/>
</dbReference>